<keyword evidence="3" id="KW-1185">Reference proteome</keyword>
<feature type="transmembrane region" description="Helical" evidence="1">
    <location>
        <begin position="71"/>
        <end position="96"/>
    </location>
</feature>
<keyword evidence="1" id="KW-0812">Transmembrane</keyword>
<dbReference type="OrthoDB" id="3259067at2759"/>
<evidence type="ECO:0000313" key="2">
    <source>
        <dbReference type="EMBL" id="PPQ78323.1"/>
    </source>
</evidence>
<organism evidence="2 3">
    <name type="scientific">Psilocybe cyanescens</name>
    <dbReference type="NCBI Taxonomy" id="93625"/>
    <lineage>
        <taxon>Eukaryota</taxon>
        <taxon>Fungi</taxon>
        <taxon>Dikarya</taxon>
        <taxon>Basidiomycota</taxon>
        <taxon>Agaricomycotina</taxon>
        <taxon>Agaricomycetes</taxon>
        <taxon>Agaricomycetidae</taxon>
        <taxon>Agaricales</taxon>
        <taxon>Agaricineae</taxon>
        <taxon>Strophariaceae</taxon>
        <taxon>Psilocybe</taxon>
    </lineage>
</organism>
<reference evidence="2 3" key="1">
    <citation type="journal article" date="2018" name="Evol. Lett.">
        <title>Horizontal gene cluster transfer increased hallucinogenic mushroom diversity.</title>
        <authorList>
            <person name="Reynolds H.T."/>
            <person name="Vijayakumar V."/>
            <person name="Gluck-Thaler E."/>
            <person name="Korotkin H.B."/>
            <person name="Matheny P.B."/>
            <person name="Slot J.C."/>
        </authorList>
    </citation>
    <scope>NUCLEOTIDE SEQUENCE [LARGE SCALE GENOMIC DNA]</scope>
    <source>
        <strain evidence="2 3">2631</strain>
    </source>
</reference>
<keyword evidence="1" id="KW-1133">Transmembrane helix</keyword>
<dbReference type="AlphaFoldDB" id="A0A409WIJ0"/>
<feature type="transmembrane region" description="Helical" evidence="1">
    <location>
        <begin position="105"/>
        <end position="124"/>
    </location>
</feature>
<comment type="caution">
    <text evidence="2">The sequence shown here is derived from an EMBL/GenBank/DDBJ whole genome shotgun (WGS) entry which is preliminary data.</text>
</comment>
<accession>A0A409WIJ0</accession>
<name>A0A409WIJ0_PSICY</name>
<dbReference type="InParanoid" id="A0A409WIJ0"/>
<gene>
    <name evidence="2" type="ORF">CVT25_011694</name>
</gene>
<evidence type="ECO:0000313" key="3">
    <source>
        <dbReference type="Proteomes" id="UP000283269"/>
    </source>
</evidence>
<sequence>MSITAFSTCMMYPSPVVKENHRTSYRRGYNSLAFVYTRASIIEAPTTKWHPIRTSRFIKRSGELPVETMDIFLDIIITLQMVGFVGCALTLGTVIFSKVYRRPTWLSFMITWTVSSISYLLLFFSGQLENPKPPFGLCIIQASLIYAVPPLCVTSILSVNAITYHSNILLTRTSASTLALVAQVCSLLDEISTPLIFVAVRSLFIDRVRQHERIWNVILGLNDPSTVHRSSLATPYCSITNLIPSRIASIAVAALLLPTLVLEGIICKILKDNWSVIKGSQSLLSTAVRVLGFSLLGMVAIALSLVFASTSDRNPAMNIVISLMPPAAFSLFGTQWDIIGVWMFWKTDSSAPARNTISSESELSELVNKAPQAP</sequence>
<protein>
    <submittedName>
        <fullName evidence="2">Uncharacterized protein</fullName>
    </submittedName>
</protein>
<proteinExistence type="predicted"/>
<dbReference type="Proteomes" id="UP000283269">
    <property type="component" value="Unassembled WGS sequence"/>
</dbReference>
<feature type="transmembrane region" description="Helical" evidence="1">
    <location>
        <begin position="287"/>
        <end position="307"/>
    </location>
</feature>
<feature type="transmembrane region" description="Helical" evidence="1">
    <location>
        <begin position="247"/>
        <end position="266"/>
    </location>
</feature>
<dbReference type="EMBL" id="NHYD01003422">
    <property type="protein sequence ID" value="PPQ78323.1"/>
    <property type="molecule type" value="Genomic_DNA"/>
</dbReference>
<keyword evidence="1" id="KW-0472">Membrane</keyword>
<evidence type="ECO:0000256" key="1">
    <source>
        <dbReference type="SAM" id="Phobius"/>
    </source>
</evidence>
<feature type="transmembrane region" description="Helical" evidence="1">
    <location>
        <begin position="144"/>
        <end position="165"/>
    </location>
</feature>
<dbReference type="STRING" id="93625.A0A409WIJ0"/>